<comment type="caution">
    <text evidence="1">The sequence shown here is derived from an EMBL/GenBank/DDBJ whole genome shotgun (WGS) entry which is preliminary data.</text>
</comment>
<reference evidence="1 2" key="1">
    <citation type="journal article" date="2014" name="Genome Biol. Evol.">
        <title>The genome of the myxosporean Thelohanellus kitauei shows adaptations to nutrient acquisition within its fish host.</title>
        <authorList>
            <person name="Yang Y."/>
            <person name="Xiong J."/>
            <person name="Zhou Z."/>
            <person name="Huo F."/>
            <person name="Miao W."/>
            <person name="Ran C."/>
            <person name="Liu Y."/>
            <person name="Zhang J."/>
            <person name="Feng J."/>
            <person name="Wang M."/>
            <person name="Wang M."/>
            <person name="Wang L."/>
            <person name="Yao B."/>
        </authorList>
    </citation>
    <scope>NUCLEOTIDE SEQUENCE [LARGE SCALE GENOMIC DNA]</scope>
    <source>
        <strain evidence="1">Wuqing</strain>
    </source>
</reference>
<dbReference type="InterPro" id="IPR016024">
    <property type="entry name" value="ARM-type_fold"/>
</dbReference>
<name>A0A0C2M4C2_THEKT</name>
<sequence>MLINICTRKQIDVPIENVPQIILILDVLLTNTDENIHDDVFTSIVYLADSSSNHVSLLITSGFVDKIYYCTLRLLGNIAAIEDKHIQYLLDHGSSVHLKPLLPTKSSNIKTVHFSNY</sequence>
<dbReference type="SUPFAM" id="SSF48371">
    <property type="entry name" value="ARM repeat"/>
    <property type="match status" value="1"/>
</dbReference>
<dbReference type="Proteomes" id="UP000031668">
    <property type="component" value="Unassembled WGS sequence"/>
</dbReference>
<dbReference type="Gene3D" id="1.25.10.10">
    <property type="entry name" value="Leucine-rich Repeat Variant"/>
    <property type="match status" value="1"/>
</dbReference>
<dbReference type="EMBL" id="JWZT01005187">
    <property type="protein sequence ID" value="KII61890.1"/>
    <property type="molecule type" value="Genomic_DNA"/>
</dbReference>
<proteinExistence type="predicted"/>
<gene>
    <name evidence="1" type="ORF">RF11_14166</name>
</gene>
<dbReference type="InterPro" id="IPR011989">
    <property type="entry name" value="ARM-like"/>
</dbReference>
<evidence type="ECO:0000313" key="1">
    <source>
        <dbReference type="EMBL" id="KII61890.1"/>
    </source>
</evidence>
<keyword evidence="2" id="KW-1185">Reference proteome</keyword>
<dbReference type="AlphaFoldDB" id="A0A0C2M4C2"/>
<evidence type="ECO:0000313" key="2">
    <source>
        <dbReference type="Proteomes" id="UP000031668"/>
    </source>
</evidence>
<organism evidence="1 2">
    <name type="scientific">Thelohanellus kitauei</name>
    <name type="common">Myxosporean</name>
    <dbReference type="NCBI Taxonomy" id="669202"/>
    <lineage>
        <taxon>Eukaryota</taxon>
        <taxon>Metazoa</taxon>
        <taxon>Cnidaria</taxon>
        <taxon>Myxozoa</taxon>
        <taxon>Myxosporea</taxon>
        <taxon>Bivalvulida</taxon>
        <taxon>Platysporina</taxon>
        <taxon>Myxobolidae</taxon>
        <taxon>Thelohanellus</taxon>
    </lineage>
</organism>
<dbReference type="OrthoDB" id="29145at2759"/>
<protein>
    <submittedName>
        <fullName evidence="1">Importin subunit alpha-3</fullName>
    </submittedName>
</protein>
<accession>A0A0C2M4C2</accession>